<keyword evidence="4" id="KW-0496">Mitochondrion</keyword>
<feature type="domain" description="Translation elongation factor EFTs/EF1B dimerisation" evidence="5">
    <location>
        <begin position="119"/>
        <end position="328"/>
    </location>
</feature>
<organism evidence="6">
    <name type="scientific">Leptocylindrus danicus</name>
    <dbReference type="NCBI Taxonomy" id="163516"/>
    <lineage>
        <taxon>Eukaryota</taxon>
        <taxon>Sar</taxon>
        <taxon>Stramenopiles</taxon>
        <taxon>Ochrophyta</taxon>
        <taxon>Bacillariophyta</taxon>
        <taxon>Coscinodiscophyceae</taxon>
        <taxon>Chaetocerotophycidae</taxon>
        <taxon>Leptocylindrales</taxon>
        <taxon>Leptocylindraceae</taxon>
        <taxon>Leptocylindrus</taxon>
    </lineage>
</organism>
<dbReference type="Gene3D" id="1.10.286.20">
    <property type="match status" value="1"/>
</dbReference>
<dbReference type="FunFam" id="1.10.8.10:FF:000001">
    <property type="entry name" value="Elongation factor Ts"/>
    <property type="match status" value="1"/>
</dbReference>
<dbReference type="InterPro" id="IPR009060">
    <property type="entry name" value="UBA-like_sf"/>
</dbReference>
<evidence type="ECO:0000256" key="2">
    <source>
        <dbReference type="ARBA" id="ARBA00022768"/>
    </source>
</evidence>
<dbReference type="AlphaFoldDB" id="A0A7S2L464"/>
<dbReference type="NCBIfam" id="TIGR00116">
    <property type="entry name" value="tsf"/>
    <property type="match status" value="1"/>
</dbReference>
<accession>A0A7S2L464</accession>
<dbReference type="PANTHER" id="PTHR11741">
    <property type="entry name" value="ELONGATION FACTOR TS"/>
    <property type="match status" value="1"/>
</dbReference>
<comment type="function">
    <text evidence="4">Associates with the EF-Tu.GDP complex and induces the exchange of GDP to GTP. It remains bound to the aminoacyl-tRNA.EF-Tu.GTP complex up to the GTP hydrolysis stage on the ribosome.</text>
</comment>
<evidence type="ECO:0000259" key="5">
    <source>
        <dbReference type="Pfam" id="PF00889"/>
    </source>
</evidence>
<dbReference type="EMBL" id="HBGY01022682">
    <property type="protein sequence ID" value="CAD9593874.1"/>
    <property type="molecule type" value="Transcribed_RNA"/>
</dbReference>
<dbReference type="Gene3D" id="3.30.479.20">
    <property type="entry name" value="Elongation factor Ts, dimerisation domain"/>
    <property type="match status" value="2"/>
</dbReference>
<dbReference type="SUPFAM" id="SSF46934">
    <property type="entry name" value="UBA-like"/>
    <property type="match status" value="1"/>
</dbReference>
<dbReference type="Pfam" id="PF00889">
    <property type="entry name" value="EF_TS"/>
    <property type="match status" value="1"/>
</dbReference>
<evidence type="ECO:0000256" key="1">
    <source>
        <dbReference type="ARBA" id="ARBA00005532"/>
    </source>
</evidence>
<dbReference type="GO" id="GO:0070125">
    <property type="term" value="P:mitochondrial translational elongation"/>
    <property type="evidence" value="ECO:0007669"/>
    <property type="project" value="TreeGrafter"/>
</dbReference>
<sequence length="331" mass="35877">MNRMICLRGASQKFSSFLTRQTLASTNIHHASWRQCANAFSTASPLSLSAKIKQLREATNAPMMECKKALIDPEVDGDIELAIEHLRRQGSAKASSKVAGREAKDGLVGLCISDDSSCGALVKVASETDFASRSSVFSNLVLAIANKAVEKEEVDADTLTSDETVQKLFEEAILAIRENLSIADVRSLKHTDGSILAGYVHGTTAPNVGTSAAMVELAWINGNKKDIEKAKEAGKKLAMHVVASKPQYLGPSDIPTEILEKEKTILMDQLADSGKPQEVLEKIIKGKLNKFYSEVCLEEQPHVVEEKSPKVSKVLKSLGLEVKRFEAVSIA</sequence>
<keyword evidence="2 4" id="KW-0251">Elongation factor</keyword>
<comment type="subcellular location">
    <subcellularLocation>
        <location evidence="4">Mitochondrion</location>
    </subcellularLocation>
</comment>
<comment type="similarity">
    <text evidence="1 4">Belongs to the EF-Ts family.</text>
</comment>
<proteinExistence type="inferred from homology"/>
<dbReference type="CDD" id="cd14275">
    <property type="entry name" value="UBA_EF-Ts"/>
    <property type="match status" value="1"/>
</dbReference>
<dbReference type="GO" id="GO:0003746">
    <property type="term" value="F:translation elongation factor activity"/>
    <property type="evidence" value="ECO:0007669"/>
    <property type="project" value="UniProtKB-UniRule"/>
</dbReference>
<dbReference type="FunFam" id="1.10.286.20:FF:000001">
    <property type="entry name" value="Elongation factor Ts"/>
    <property type="match status" value="1"/>
</dbReference>
<dbReference type="InterPro" id="IPR014039">
    <property type="entry name" value="Transl_elong_EFTs/EF1B_dimer"/>
</dbReference>
<dbReference type="Gene3D" id="1.10.8.10">
    <property type="entry name" value="DNA helicase RuvA subunit, C-terminal domain"/>
    <property type="match status" value="1"/>
</dbReference>
<gene>
    <name evidence="6" type="ORF">LDAN0321_LOCUS14334</name>
</gene>
<keyword evidence="3 4" id="KW-0648">Protein biosynthesis</keyword>
<dbReference type="GO" id="GO:0005739">
    <property type="term" value="C:mitochondrion"/>
    <property type="evidence" value="ECO:0007669"/>
    <property type="project" value="UniProtKB-SubCell"/>
</dbReference>
<dbReference type="InterPro" id="IPR036402">
    <property type="entry name" value="EF-Ts_dimer_sf"/>
</dbReference>
<evidence type="ECO:0000313" key="6">
    <source>
        <dbReference type="EMBL" id="CAD9593874.1"/>
    </source>
</evidence>
<dbReference type="PANTHER" id="PTHR11741:SF0">
    <property type="entry name" value="ELONGATION FACTOR TS, MITOCHONDRIAL"/>
    <property type="match status" value="1"/>
</dbReference>
<name>A0A7S2L464_9STRA</name>
<evidence type="ECO:0000256" key="4">
    <source>
        <dbReference type="HAMAP-Rule" id="MF_03135"/>
    </source>
</evidence>
<reference evidence="6" key="1">
    <citation type="submission" date="2021-01" db="EMBL/GenBank/DDBJ databases">
        <authorList>
            <person name="Corre E."/>
            <person name="Pelletier E."/>
            <person name="Niang G."/>
            <person name="Scheremetjew M."/>
            <person name="Finn R."/>
            <person name="Kale V."/>
            <person name="Holt S."/>
            <person name="Cochrane G."/>
            <person name="Meng A."/>
            <person name="Brown T."/>
            <person name="Cohen L."/>
        </authorList>
    </citation>
    <scope>NUCLEOTIDE SEQUENCE</scope>
    <source>
        <strain evidence="6">B650</strain>
    </source>
</reference>
<dbReference type="SUPFAM" id="SSF54713">
    <property type="entry name" value="Elongation factor Ts (EF-Ts), dimerisation domain"/>
    <property type="match status" value="1"/>
</dbReference>
<dbReference type="HAMAP" id="MF_00050">
    <property type="entry name" value="EF_Ts"/>
    <property type="match status" value="1"/>
</dbReference>
<dbReference type="InterPro" id="IPR001816">
    <property type="entry name" value="Transl_elong_EFTs/EF1B"/>
</dbReference>
<evidence type="ECO:0000256" key="3">
    <source>
        <dbReference type="ARBA" id="ARBA00022917"/>
    </source>
</evidence>
<protein>
    <recommendedName>
        <fullName evidence="4">Elongation factor Ts, mitochondrial</fullName>
        <shortName evidence="4">EF-Ts</shortName>
        <shortName evidence="4">EF-TsMt</shortName>
    </recommendedName>
</protein>